<evidence type="ECO:0000313" key="6">
    <source>
        <dbReference type="Proteomes" id="UP000665561"/>
    </source>
</evidence>
<dbReference type="EMBL" id="JAAAMV010000004">
    <property type="protein sequence ID" value="NBD24064.1"/>
    <property type="molecule type" value="Genomic_DNA"/>
</dbReference>
<organism evidence="5 6">
    <name type="scientific">Paenibacillus glycinis</name>
    <dbReference type="NCBI Taxonomy" id="2697035"/>
    <lineage>
        <taxon>Bacteria</taxon>
        <taxon>Bacillati</taxon>
        <taxon>Bacillota</taxon>
        <taxon>Bacilli</taxon>
        <taxon>Bacillales</taxon>
        <taxon>Paenibacillaceae</taxon>
        <taxon>Paenibacillus</taxon>
    </lineage>
</organism>
<dbReference type="PIRSF" id="PIRSF001434">
    <property type="entry name" value="CGS"/>
    <property type="match status" value="1"/>
</dbReference>
<dbReference type="PANTHER" id="PTHR11808">
    <property type="entry name" value="TRANS-SULFURATION ENZYME FAMILY MEMBER"/>
    <property type="match status" value="1"/>
</dbReference>
<keyword evidence="6" id="KW-1185">Reference proteome</keyword>
<dbReference type="CDD" id="cd00614">
    <property type="entry name" value="CGS_like"/>
    <property type="match status" value="1"/>
</dbReference>
<reference evidence="5 6" key="1">
    <citation type="submission" date="2020-01" db="EMBL/GenBank/DDBJ databases">
        <title>Paenibacillus soybeanensis sp. nov. isolated from the nodules of soybean (Glycine max(L.) Merr).</title>
        <authorList>
            <person name="Wang H."/>
        </authorList>
    </citation>
    <scope>NUCLEOTIDE SEQUENCE [LARGE SCALE GENOMIC DNA]</scope>
    <source>
        <strain evidence="5 6">T1</strain>
    </source>
</reference>
<dbReference type="InterPro" id="IPR000277">
    <property type="entry name" value="Cys/Met-Metab_PyrdxlP-dep_enz"/>
</dbReference>
<evidence type="ECO:0000256" key="4">
    <source>
        <dbReference type="RuleBase" id="RU362118"/>
    </source>
</evidence>
<keyword evidence="3 4" id="KW-0663">Pyridoxal phosphate</keyword>
<comment type="caution">
    <text evidence="5">The sequence shown here is derived from an EMBL/GenBank/DDBJ whole genome shotgun (WGS) entry which is preliminary data.</text>
</comment>
<sequence>MSNTDNNQPDRKRGNIEKQFTKTAYDPIDTRHQGAIHVPVYQNSLFAFETYEAFSDAVKQPMHNHVYSRGNNPTVEYLENKLADLEAAEAAKCFASGMGAITAAIMSFVAQGDHIVCVDQAYGPTKEFLSVYLSRFGVETTFVDGRLLENIREAVKPNTKLIYLESPTTMFFELQNLRECAEYARSIGIHTMIDNTWATPIYQNPLAHGVDLVVHSITKYIAGHSDCVGGVVLGSRELVDRIGNNEYMLFGAIMTPQAAALISKGLRTLPLRMQRHETSGLTVAEHVRTLPFVHRVNHPGLPNHPQHELAASQMSGYSSLFSFITQVPIETMKAWADKLKYFKIGVSWGGFESLVTVNPAGKQQEDGSLVRLYIGLESPQDLMADIDQASESLSLL</sequence>
<comment type="cofactor">
    <cofactor evidence="1 4">
        <name>pyridoxal 5'-phosphate</name>
        <dbReference type="ChEBI" id="CHEBI:597326"/>
    </cofactor>
</comment>
<gene>
    <name evidence="5" type="ORF">GT019_09280</name>
</gene>
<evidence type="ECO:0000313" key="5">
    <source>
        <dbReference type="EMBL" id="NBD24064.1"/>
    </source>
</evidence>
<name>A0ABW9XN50_9BACL</name>
<dbReference type="SUPFAM" id="SSF53383">
    <property type="entry name" value="PLP-dependent transferases"/>
    <property type="match status" value="1"/>
</dbReference>
<dbReference type="InterPro" id="IPR015424">
    <property type="entry name" value="PyrdxlP-dep_Trfase"/>
</dbReference>
<dbReference type="InterPro" id="IPR015422">
    <property type="entry name" value="PyrdxlP-dep_Trfase_small"/>
</dbReference>
<dbReference type="InterPro" id="IPR054542">
    <property type="entry name" value="Cys_met_metab_PP"/>
</dbReference>
<accession>A0ABW9XN50</accession>
<dbReference type="InterPro" id="IPR015421">
    <property type="entry name" value="PyrdxlP-dep_Trfase_major"/>
</dbReference>
<evidence type="ECO:0000256" key="1">
    <source>
        <dbReference type="ARBA" id="ARBA00001933"/>
    </source>
</evidence>
<dbReference type="Gene3D" id="3.90.1150.10">
    <property type="entry name" value="Aspartate Aminotransferase, domain 1"/>
    <property type="match status" value="1"/>
</dbReference>
<dbReference type="PANTHER" id="PTHR11808:SF80">
    <property type="entry name" value="CYSTATHIONINE GAMMA-LYASE"/>
    <property type="match status" value="1"/>
</dbReference>
<dbReference type="Proteomes" id="UP000665561">
    <property type="component" value="Unassembled WGS sequence"/>
</dbReference>
<comment type="similarity">
    <text evidence="2 4">Belongs to the trans-sulfuration enzymes family.</text>
</comment>
<dbReference type="RefSeq" id="WP_161742870.1">
    <property type="nucleotide sequence ID" value="NZ_JAAAMV010000004.1"/>
</dbReference>
<dbReference type="Pfam" id="PF01053">
    <property type="entry name" value="Cys_Met_Meta_PP"/>
    <property type="match status" value="1"/>
</dbReference>
<evidence type="ECO:0000256" key="2">
    <source>
        <dbReference type="ARBA" id="ARBA00009077"/>
    </source>
</evidence>
<dbReference type="Gene3D" id="3.40.640.10">
    <property type="entry name" value="Type I PLP-dependent aspartate aminotransferase-like (Major domain)"/>
    <property type="match status" value="1"/>
</dbReference>
<dbReference type="PROSITE" id="PS00868">
    <property type="entry name" value="CYS_MET_METAB_PP"/>
    <property type="match status" value="1"/>
</dbReference>
<proteinExistence type="inferred from homology"/>
<protein>
    <submittedName>
        <fullName evidence="5">Cystathionine beta-lyase</fullName>
    </submittedName>
</protein>
<evidence type="ECO:0000256" key="3">
    <source>
        <dbReference type="ARBA" id="ARBA00022898"/>
    </source>
</evidence>